<accession>A0ABN4C1S8</accession>
<evidence type="ECO:0000313" key="1">
    <source>
        <dbReference type="EMBL" id="AHH02975.1"/>
    </source>
</evidence>
<evidence type="ECO:0000313" key="2">
    <source>
        <dbReference type="Proteomes" id="UP000019269"/>
    </source>
</evidence>
<gene>
    <name evidence="1" type="ORF">BHY_0024</name>
</gene>
<dbReference type="GO" id="GO:0016787">
    <property type="term" value="F:hydrolase activity"/>
    <property type="evidence" value="ECO:0007669"/>
    <property type="project" value="UniProtKB-KW"/>
</dbReference>
<dbReference type="EMBL" id="CP004146">
    <property type="protein sequence ID" value="AHH02975.1"/>
    <property type="molecule type" value="Genomic_DNA"/>
</dbReference>
<dbReference type="RefSeq" id="WP_155265582.1">
    <property type="nucleotide sequence ID" value="NZ_CP004146.1"/>
</dbReference>
<keyword evidence="2" id="KW-1185">Reference proteome</keyword>
<keyword evidence="1" id="KW-0378">Hydrolase</keyword>
<reference evidence="1" key="1">
    <citation type="submission" date="2013-02" db="EMBL/GenBank/DDBJ databases">
        <title>Comparative genomics of Borrelia species.</title>
        <authorList>
            <person name="Schwan T.G."/>
            <person name="Raffel S.J."/>
            <person name="Porcella S.F."/>
        </authorList>
    </citation>
    <scope>NUCLEOTIDE SEQUENCE [LARGE SCALE GENOMIC DNA]</scope>
    <source>
        <strain evidence="1">YOR</strain>
    </source>
</reference>
<dbReference type="Proteomes" id="UP000019269">
    <property type="component" value="Chromosome"/>
</dbReference>
<proteinExistence type="predicted"/>
<dbReference type="EC" id="3.1.22.4" evidence="1"/>
<name>A0ABN4C1S8_9SPIR</name>
<protein>
    <submittedName>
        <fullName evidence="1">Crossover junction endodeoxyribonuclease ruvC</fullName>
        <ecNumber evidence="1">3.1.22.4</ecNumber>
    </submittedName>
</protein>
<organism evidence="1 2">
    <name type="scientific">Borrelia nietonii YOR</name>
    <dbReference type="NCBI Taxonomy" id="1293576"/>
    <lineage>
        <taxon>Bacteria</taxon>
        <taxon>Pseudomonadati</taxon>
        <taxon>Spirochaetota</taxon>
        <taxon>Spirochaetia</taxon>
        <taxon>Spirochaetales</taxon>
        <taxon>Borreliaceae</taxon>
        <taxon>Borrelia</taxon>
        <taxon>Borrelia nietonii</taxon>
    </lineage>
</organism>
<sequence>MKSRYMYVQDGAVIIDSFMSLKDMPESIFDEIILIIDKFKSDVASIEDISFAKNKNIFMSTPYYKSKIQFLDLVGLQKYK</sequence>